<dbReference type="CDD" id="cd01647">
    <property type="entry name" value="RT_LTR"/>
    <property type="match status" value="1"/>
</dbReference>
<gene>
    <name evidence="5" type="ORF">TKK_000649</name>
</gene>
<dbReference type="SUPFAM" id="SSF50630">
    <property type="entry name" value="Acid proteases"/>
    <property type="match status" value="1"/>
</dbReference>
<dbReference type="AlphaFoldDB" id="A0ABD2XP39"/>
<feature type="compositionally biased region" description="Low complexity" evidence="3">
    <location>
        <begin position="304"/>
        <end position="316"/>
    </location>
</feature>
<dbReference type="EMBL" id="JBJJXI010000013">
    <property type="protein sequence ID" value="KAL3407228.1"/>
    <property type="molecule type" value="Genomic_DNA"/>
</dbReference>
<comment type="caution">
    <text evidence="5">The sequence shown here is derived from an EMBL/GenBank/DDBJ whole genome shotgun (WGS) entry which is preliminary data.</text>
</comment>
<feature type="region of interest" description="Disordered" evidence="3">
    <location>
        <begin position="258"/>
        <end position="316"/>
    </location>
</feature>
<dbReference type="Gene3D" id="3.30.70.270">
    <property type="match status" value="1"/>
</dbReference>
<dbReference type="PANTHER" id="PTHR33327:SF3">
    <property type="entry name" value="RNA-DIRECTED DNA POLYMERASE"/>
    <property type="match status" value="1"/>
</dbReference>
<evidence type="ECO:0000256" key="3">
    <source>
        <dbReference type="SAM" id="MobiDB-lite"/>
    </source>
</evidence>
<sequence length="652" mass="73676">MFRDENPAVLRERNEQLLQELEVLRQEAEDLRNNRAAIPNNAPDAAALAAAAAAAPAAPAAVHRVAVKLPAFWPDRPSLWFAQADSHFILSDITVESTKFHYVVSQLDARVALEVEDIITNPPAVNPYTFLRLKLIERLSASEEQRVRQLISEEELGDRKPSQFLRHLRSLAGATIVQDNLMRQLWLHRLPSSVRAILATQTDAALDKLAELADKIIEISPCTPTLNVNAASTVPRTSTFEDTILKAITDLQRQVDFLSSSRSRPGSRDNFRDARNNSRDSRNNSRYSRDDSRDSRENSRSRQRNTFSSQSRNSNSSSRVCWYHTRYPNNPKRCISPCAIRLFVVDKISKQKFLIDTGSDLCCFPFRSLRERRSPVNFDLLAANGSTIKTYGFVTFNLNLGLRREFIWRFVVADVDIPIIGSDFLAHYHLLPDCRTKTIIDGITRLRSPGILQPSSQTSVKTIIAQSDFSDLLAEFQSITRPPGLPRIFKHETRHHIRTVPSPPIACKVRRLNPEKLKIARKEFDDMLLAGTARASESSWSSPLHLAPKGDSDWRPCGDYRALNARTIPDRYSIRHIHDASFFIDGCSIFSKIDLVKAYQQIPVAEEDICKTAIITPFGLFEFPTRTSSFPWNAEFLSSIHTACLRVRSASA</sequence>
<proteinExistence type="predicted"/>
<dbReference type="PROSITE" id="PS50175">
    <property type="entry name" value="ASP_PROT_RETROV"/>
    <property type="match status" value="1"/>
</dbReference>
<feature type="domain" description="Peptidase A2" evidence="4">
    <location>
        <begin position="351"/>
        <end position="424"/>
    </location>
</feature>
<dbReference type="Gene3D" id="3.10.10.10">
    <property type="entry name" value="HIV Type 1 Reverse Transcriptase, subunit A, domain 1"/>
    <property type="match status" value="1"/>
</dbReference>
<dbReference type="GO" id="GO:0016787">
    <property type="term" value="F:hydrolase activity"/>
    <property type="evidence" value="ECO:0007669"/>
    <property type="project" value="UniProtKB-KW"/>
</dbReference>
<dbReference type="Pfam" id="PF23055">
    <property type="entry name" value="DUF7041"/>
    <property type="match status" value="1"/>
</dbReference>
<dbReference type="Proteomes" id="UP001627154">
    <property type="component" value="Unassembled WGS sequence"/>
</dbReference>
<dbReference type="InterPro" id="IPR043128">
    <property type="entry name" value="Rev_trsase/Diguanyl_cyclase"/>
</dbReference>
<evidence type="ECO:0000256" key="1">
    <source>
        <dbReference type="ARBA" id="ARBA00022801"/>
    </source>
</evidence>
<evidence type="ECO:0000313" key="6">
    <source>
        <dbReference type="Proteomes" id="UP001627154"/>
    </source>
</evidence>
<dbReference type="GO" id="GO:0071897">
    <property type="term" value="P:DNA biosynthetic process"/>
    <property type="evidence" value="ECO:0007669"/>
    <property type="project" value="UniProtKB-ARBA"/>
</dbReference>
<feature type="compositionally biased region" description="Basic and acidic residues" evidence="3">
    <location>
        <begin position="266"/>
        <end position="300"/>
    </location>
</feature>
<dbReference type="InterPro" id="IPR021109">
    <property type="entry name" value="Peptidase_aspartic_dom_sf"/>
</dbReference>
<evidence type="ECO:0000256" key="2">
    <source>
        <dbReference type="SAM" id="Coils"/>
    </source>
</evidence>
<keyword evidence="1" id="KW-0378">Hydrolase</keyword>
<keyword evidence="2" id="KW-0175">Coiled coil</keyword>
<organism evidence="5 6">
    <name type="scientific">Trichogramma kaykai</name>
    <dbReference type="NCBI Taxonomy" id="54128"/>
    <lineage>
        <taxon>Eukaryota</taxon>
        <taxon>Metazoa</taxon>
        <taxon>Ecdysozoa</taxon>
        <taxon>Arthropoda</taxon>
        <taxon>Hexapoda</taxon>
        <taxon>Insecta</taxon>
        <taxon>Pterygota</taxon>
        <taxon>Neoptera</taxon>
        <taxon>Endopterygota</taxon>
        <taxon>Hymenoptera</taxon>
        <taxon>Apocrita</taxon>
        <taxon>Proctotrupomorpha</taxon>
        <taxon>Chalcidoidea</taxon>
        <taxon>Trichogrammatidae</taxon>
        <taxon>Trichogramma</taxon>
    </lineage>
</organism>
<dbReference type="InterPro" id="IPR001995">
    <property type="entry name" value="Peptidase_A2_cat"/>
</dbReference>
<dbReference type="PANTHER" id="PTHR33327">
    <property type="entry name" value="ENDONUCLEASE"/>
    <property type="match status" value="1"/>
</dbReference>
<feature type="coiled-coil region" evidence="2">
    <location>
        <begin position="11"/>
        <end position="41"/>
    </location>
</feature>
<protein>
    <recommendedName>
        <fullName evidence="4">Peptidase A2 domain-containing protein</fullName>
    </recommendedName>
</protein>
<keyword evidence="6" id="KW-1185">Reference proteome</keyword>
<evidence type="ECO:0000313" key="5">
    <source>
        <dbReference type="EMBL" id="KAL3407228.1"/>
    </source>
</evidence>
<reference evidence="5 6" key="1">
    <citation type="journal article" date="2024" name="bioRxiv">
        <title>A reference genome for Trichogramma kaykai: A tiny desert-dwelling parasitoid wasp with competing sex-ratio distorters.</title>
        <authorList>
            <person name="Culotta J."/>
            <person name="Lindsey A.R."/>
        </authorList>
    </citation>
    <scope>NUCLEOTIDE SEQUENCE [LARGE SCALE GENOMIC DNA]</scope>
    <source>
        <strain evidence="5 6">KSX58</strain>
    </source>
</reference>
<evidence type="ECO:0000259" key="4">
    <source>
        <dbReference type="PROSITE" id="PS50175"/>
    </source>
</evidence>
<name>A0ABD2XP39_9HYME</name>
<dbReference type="SUPFAM" id="SSF56672">
    <property type="entry name" value="DNA/RNA polymerases"/>
    <property type="match status" value="1"/>
</dbReference>
<dbReference type="InterPro" id="IPR055469">
    <property type="entry name" value="DUF7041"/>
</dbReference>
<dbReference type="InterPro" id="IPR043502">
    <property type="entry name" value="DNA/RNA_pol_sf"/>
</dbReference>
<accession>A0ABD2XP39</accession>